<protein>
    <recommendedName>
        <fullName evidence="2">histidine kinase</fullName>
        <ecNumber evidence="2">2.7.13.3</ecNumber>
    </recommendedName>
</protein>
<dbReference type="InterPro" id="IPR035965">
    <property type="entry name" value="PAS-like_dom_sf"/>
</dbReference>
<evidence type="ECO:0000256" key="6">
    <source>
        <dbReference type="ARBA" id="ARBA00022777"/>
    </source>
</evidence>
<dbReference type="GO" id="GO:0006355">
    <property type="term" value="P:regulation of DNA-templated transcription"/>
    <property type="evidence" value="ECO:0007669"/>
    <property type="project" value="InterPro"/>
</dbReference>
<evidence type="ECO:0000256" key="2">
    <source>
        <dbReference type="ARBA" id="ARBA00012438"/>
    </source>
</evidence>
<dbReference type="CDD" id="cd00130">
    <property type="entry name" value="PAS"/>
    <property type="match status" value="2"/>
</dbReference>
<dbReference type="InterPro" id="IPR003594">
    <property type="entry name" value="HATPase_dom"/>
</dbReference>
<accession>A0A7U4DN87</accession>
<gene>
    <name evidence="11" type="ordered locus">Despr_0620</name>
</gene>
<keyword evidence="5" id="KW-0547">Nucleotide-binding</keyword>
<dbReference type="EC" id="2.7.13.3" evidence="2"/>
<evidence type="ECO:0000256" key="4">
    <source>
        <dbReference type="ARBA" id="ARBA00022679"/>
    </source>
</evidence>
<dbReference type="SUPFAM" id="SSF55781">
    <property type="entry name" value="GAF domain-like"/>
    <property type="match status" value="1"/>
</dbReference>
<dbReference type="SMART" id="SM00091">
    <property type="entry name" value="PAS"/>
    <property type="match status" value="2"/>
</dbReference>
<dbReference type="GO" id="GO:0000155">
    <property type="term" value="F:phosphorelay sensor kinase activity"/>
    <property type="evidence" value="ECO:0007669"/>
    <property type="project" value="InterPro"/>
</dbReference>
<dbReference type="PRINTS" id="PR00344">
    <property type="entry name" value="BCTRLSENSOR"/>
</dbReference>
<organism evidence="11 12">
    <name type="scientific">Desulfobulbus propionicus (strain ATCC 33891 / DSM 2032 / VKM B-1956 / 1pr3)</name>
    <dbReference type="NCBI Taxonomy" id="577650"/>
    <lineage>
        <taxon>Bacteria</taxon>
        <taxon>Pseudomonadati</taxon>
        <taxon>Thermodesulfobacteriota</taxon>
        <taxon>Desulfobulbia</taxon>
        <taxon>Desulfobulbales</taxon>
        <taxon>Desulfobulbaceae</taxon>
        <taxon>Desulfobulbus</taxon>
    </lineage>
</organism>
<dbReference type="KEGG" id="dpr:Despr_0620"/>
<dbReference type="InterPro" id="IPR004358">
    <property type="entry name" value="Sig_transdc_His_kin-like_C"/>
</dbReference>
<evidence type="ECO:0000256" key="5">
    <source>
        <dbReference type="ARBA" id="ARBA00022741"/>
    </source>
</evidence>
<dbReference type="RefSeq" id="WP_015723341.1">
    <property type="nucleotide sequence ID" value="NC_014972.1"/>
</dbReference>
<reference evidence="11 12" key="1">
    <citation type="journal article" date="2011" name="Stand. Genomic Sci.">
        <title>Complete genome sequence of Desulfobulbus propionicus type strain (1pr3).</title>
        <authorList>
            <person name="Pagani I."/>
            <person name="Lapidus A."/>
            <person name="Nolan M."/>
            <person name="Lucas S."/>
            <person name="Hammon N."/>
            <person name="Deshpande S."/>
            <person name="Cheng J.F."/>
            <person name="Chertkov O."/>
            <person name="Davenport K."/>
            <person name="Tapia R."/>
            <person name="Han C."/>
            <person name="Goodwin L."/>
            <person name="Pitluck S."/>
            <person name="Liolios K."/>
            <person name="Mavromatis K."/>
            <person name="Ivanova N."/>
            <person name="Mikhailova N."/>
            <person name="Pati A."/>
            <person name="Chen A."/>
            <person name="Palaniappan K."/>
            <person name="Land M."/>
            <person name="Hauser L."/>
            <person name="Chang Y.J."/>
            <person name="Jeffries C.D."/>
            <person name="Detter J.C."/>
            <person name="Brambilla E."/>
            <person name="Kannan K.P."/>
            <person name="Djao O.D."/>
            <person name="Rohde M."/>
            <person name="Pukall R."/>
            <person name="Spring S."/>
            <person name="Goker M."/>
            <person name="Sikorski J."/>
            <person name="Woyke T."/>
            <person name="Bristow J."/>
            <person name="Eisen J.A."/>
            <person name="Markowitz V."/>
            <person name="Hugenholtz P."/>
            <person name="Kyrpides N.C."/>
            <person name="Klenk H.P."/>
        </authorList>
    </citation>
    <scope>NUCLEOTIDE SEQUENCE [LARGE SCALE GENOMIC DNA]</scope>
    <source>
        <strain evidence="12">ATCC 33891 / DSM 2032 / 1pr3</strain>
    </source>
</reference>
<dbReference type="InterPro" id="IPR003661">
    <property type="entry name" value="HisK_dim/P_dom"/>
</dbReference>
<evidence type="ECO:0000259" key="10">
    <source>
        <dbReference type="PROSITE" id="PS50112"/>
    </source>
</evidence>
<evidence type="ECO:0000313" key="12">
    <source>
        <dbReference type="Proteomes" id="UP000006365"/>
    </source>
</evidence>
<dbReference type="InterPro" id="IPR005467">
    <property type="entry name" value="His_kinase_dom"/>
</dbReference>
<evidence type="ECO:0000259" key="9">
    <source>
        <dbReference type="PROSITE" id="PS50109"/>
    </source>
</evidence>
<dbReference type="InterPro" id="IPR036890">
    <property type="entry name" value="HATPase_C_sf"/>
</dbReference>
<keyword evidence="12" id="KW-1185">Reference proteome</keyword>
<dbReference type="InterPro" id="IPR000014">
    <property type="entry name" value="PAS"/>
</dbReference>
<feature type="domain" description="PAS" evidence="10">
    <location>
        <begin position="195"/>
        <end position="260"/>
    </location>
</feature>
<evidence type="ECO:0000256" key="7">
    <source>
        <dbReference type="ARBA" id="ARBA00022840"/>
    </source>
</evidence>
<feature type="domain" description="PAS" evidence="10">
    <location>
        <begin position="317"/>
        <end position="369"/>
    </location>
</feature>
<dbReference type="Pfam" id="PF00989">
    <property type="entry name" value="PAS"/>
    <property type="match status" value="1"/>
</dbReference>
<name>A0A7U4DN87_DESPD</name>
<dbReference type="SUPFAM" id="SSF55874">
    <property type="entry name" value="ATPase domain of HSP90 chaperone/DNA topoisomerase II/histidine kinase"/>
    <property type="match status" value="1"/>
</dbReference>
<dbReference type="InterPro" id="IPR036097">
    <property type="entry name" value="HisK_dim/P_sf"/>
</dbReference>
<evidence type="ECO:0000313" key="11">
    <source>
        <dbReference type="EMBL" id="ADW16796.1"/>
    </source>
</evidence>
<keyword evidence="6 11" id="KW-0418">Kinase</keyword>
<dbReference type="PROSITE" id="PS50109">
    <property type="entry name" value="HIS_KIN"/>
    <property type="match status" value="1"/>
</dbReference>
<dbReference type="SUPFAM" id="SSF47384">
    <property type="entry name" value="Homodimeric domain of signal transducing histidine kinase"/>
    <property type="match status" value="1"/>
</dbReference>
<sequence length="681" mass="75811">MDQEAKRIALYVQRYKLLREIGELQVEAAADEAAFLTRCCALLLQDPEYCLIWVGREEQDGTLTPVTTVVQQGLPAPQCRGLVVQLVSEAAVTITAAQALAKGEPVVTSLAPAEESEPSPLTLLTTITGSRVCGSWPLLHDRQKYGVLTIHSIREGGLSGIELDFIANVVATISRTLFLRHTSHHLRLEHDFNCEIVQTVQALLVSLSHCGEILSFNRTAQEVTGYGEAEVKGRFWVDVLISPERRAASQNQLSRVLKGGQSEMNFRAELQTRGGDKRMIEWHGSIRPDIEQGRVGLVLFGIDITNRMAADRALTHALAKWENIFSSVQDPALIVSAQGTILDVNPATVAAARRPREEIIGRGVCEILHGGRRPGAICPLEVLLGQQKSRIFETELRGLRGNFLLTVSPLRQEDGTSEVSLLLARDLTEEQLMKAEAFRAAQLASVGELAAGVAHEINNPINGIINYAQILLDSNQSQQHTHFLHCIIKEGRRIAGITKNLLDFSRKREESPEPVSVPTLFRHCIELIQHQYLIDGIALSEEYAADLPLAFCNPQQIQQVFLNVFSNARYALNERYPLPHANKRIAIAALRRQRDNREFVRITITDYGTGIEHDLMDRVMDPFFSTKTKGEGTGLGLSISHSLVRENKGLFRLQSQWGKWTMVTIDLPAAEEQRARDERPR</sequence>
<feature type="domain" description="Histidine kinase" evidence="9">
    <location>
        <begin position="452"/>
        <end position="671"/>
    </location>
</feature>
<keyword evidence="8" id="KW-0902">Two-component regulatory system</keyword>
<dbReference type="InterPro" id="IPR013656">
    <property type="entry name" value="PAS_4"/>
</dbReference>
<dbReference type="SMART" id="SM00388">
    <property type="entry name" value="HisKA"/>
    <property type="match status" value="1"/>
</dbReference>
<dbReference type="NCBIfam" id="TIGR00229">
    <property type="entry name" value="sensory_box"/>
    <property type="match status" value="2"/>
</dbReference>
<evidence type="ECO:0000256" key="1">
    <source>
        <dbReference type="ARBA" id="ARBA00000085"/>
    </source>
</evidence>
<dbReference type="Pfam" id="PF00512">
    <property type="entry name" value="HisKA"/>
    <property type="match status" value="1"/>
</dbReference>
<dbReference type="PANTHER" id="PTHR43065">
    <property type="entry name" value="SENSOR HISTIDINE KINASE"/>
    <property type="match status" value="1"/>
</dbReference>
<dbReference type="Pfam" id="PF02518">
    <property type="entry name" value="HATPase_c"/>
    <property type="match status" value="1"/>
</dbReference>
<dbReference type="AlphaFoldDB" id="A0A7U4DN87"/>
<evidence type="ECO:0000256" key="8">
    <source>
        <dbReference type="ARBA" id="ARBA00023012"/>
    </source>
</evidence>
<dbReference type="Gene3D" id="3.30.450.20">
    <property type="entry name" value="PAS domain"/>
    <property type="match status" value="2"/>
</dbReference>
<dbReference type="Gene3D" id="3.30.565.10">
    <property type="entry name" value="Histidine kinase-like ATPase, C-terminal domain"/>
    <property type="match status" value="1"/>
</dbReference>
<dbReference type="Pfam" id="PF08448">
    <property type="entry name" value="PAS_4"/>
    <property type="match status" value="1"/>
</dbReference>
<dbReference type="EMBL" id="CP002364">
    <property type="protein sequence ID" value="ADW16796.1"/>
    <property type="molecule type" value="Genomic_DNA"/>
</dbReference>
<dbReference type="PROSITE" id="PS50112">
    <property type="entry name" value="PAS"/>
    <property type="match status" value="2"/>
</dbReference>
<keyword evidence="4" id="KW-0808">Transferase</keyword>
<proteinExistence type="predicted"/>
<keyword evidence="7" id="KW-0067">ATP-binding</keyword>
<comment type="catalytic activity">
    <reaction evidence="1">
        <text>ATP + protein L-histidine = ADP + protein N-phospho-L-histidine.</text>
        <dbReference type="EC" id="2.7.13.3"/>
    </reaction>
</comment>
<keyword evidence="3" id="KW-0597">Phosphoprotein</keyword>
<dbReference type="InterPro" id="IPR013767">
    <property type="entry name" value="PAS_fold"/>
</dbReference>
<dbReference type="GO" id="GO:0005524">
    <property type="term" value="F:ATP binding"/>
    <property type="evidence" value="ECO:0007669"/>
    <property type="project" value="UniProtKB-KW"/>
</dbReference>
<dbReference type="Gene3D" id="1.10.287.130">
    <property type="match status" value="1"/>
</dbReference>
<dbReference type="PANTHER" id="PTHR43065:SF10">
    <property type="entry name" value="PEROXIDE STRESS-ACTIVATED HISTIDINE KINASE MAK3"/>
    <property type="match status" value="1"/>
</dbReference>
<dbReference type="Proteomes" id="UP000006365">
    <property type="component" value="Chromosome"/>
</dbReference>
<evidence type="ECO:0000256" key="3">
    <source>
        <dbReference type="ARBA" id="ARBA00022553"/>
    </source>
</evidence>
<dbReference type="SMART" id="SM00387">
    <property type="entry name" value="HATPase_c"/>
    <property type="match status" value="1"/>
</dbReference>
<dbReference type="SUPFAM" id="SSF55785">
    <property type="entry name" value="PYP-like sensor domain (PAS domain)"/>
    <property type="match status" value="2"/>
</dbReference>